<evidence type="ECO:0000256" key="6">
    <source>
        <dbReference type="ARBA" id="ARBA00023002"/>
    </source>
</evidence>
<evidence type="ECO:0000313" key="11">
    <source>
        <dbReference type="Proteomes" id="UP000320593"/>
    </source>
</evidence>
<dbReference type="OrthoDB" id="9796623at2"/>
<dbReference type="Gene3D" id="3.50.50.60">
    <property type="entry name" value="FAD/NAD(P)-binding domain"/>
    <property type="match status" value="2"/>
</dbReference>
<dbReference type="Pfam" id="PF01494">
    <property type="entry name" value="FAD_binding_3"/>
    <property type="match status" value="1"/>
</dbReference>
<dbReference type="UniPathway" id="UPA00232"/>
<dbReference type="EMBL" id="VLLF01000001">
    <property type="protein sequence ID" value="TWI93011.1"/>
    <property type="molecule type" value="Genomic_DNA"/>
</dbReference>
<dbReference type="GO" id="GO:0016705">
    <property type="term" value="F:oxidoreductase activity, acting on paired donors, with incorporation or reduction of molecular oxygen"/>
    <property type="evidence" value="ECO:0007669"/>
    <property type="project" value="InterPro"/>
</dbReference>
<evidence type="ECO:0000256" key="5">
    <source>
        <dbReference type="ARBA" id="ARBA00022827"/>
    </source>
</evidence>
<comment type="caution">
    <text evidence="10">The sequence shown here is derived from an EMBL/GenBank/DDBJ whole genome shotgun (WGS) entry which is preliminary data.</text>
</comment>
<dbReference type="GO" id="GO:0004497">
    <property type="term" value="F:monooxygenase activity"/>
    <property type="evidence" value="ECO:0007669"/>
    <property type="project" value="UniProtKB-KW"/>
</dbReference>
<reference evidence="10 11" key="1">
    <citation type="submission" date="2019-07" db="EMBL/GenBank/DDBJ databases">
        <title>Genomic Encyclopedia of Archaeal and Bacterial Type Strains, Phase II (KMG-II): from individual species to whole genera.</title>
        <authorList>
            <person name="Goeker M."/>
        </authorList>
    </citation>
    <scope>NUCLEOTIDE SEQUENCE [LARGE SCALE GENOMIC DNA]</scope>
    <source>
        <strain evidence="10 11">ATCC BAA-252</strain>
    </source>
</reference>
<evidence type="ECO:0000313" key="10">
    <source>
        <dbReference type="EMBL" id="TWI93011.1"/>
    </source>
</evidence>
<evidence type="ECO:0000256" key="2">
    <source>
        <dbReference type="ARBA" id="ARBA00004749"/>
    </source>
</evidence>
<keyword evidence="5" id="KW-0274">FAD</keyword>
<protein>
    <submittedName>
        <fullName evidence="10">2-octaprenyl-3-methyl-6-methoxy-1,4-benzoquinol hydroxylase</fullName>
    </submittedName>
</protein>
<dbReference type="NCBIfam" id="NF005691">
    <property type="entry name" value="PRK07494.1"/>
    <property type="match status" value="1"/>
</dbReference>
<dbReference type="SUPFAM" id="SSF51905">
    <property type="entry name" value="FAD/NAD(P)-binding domain"/>
    <property type="match status" value="1"/>
</dbReference>
<evidence type="ECO:0000256" key="4">
    <source>
        <dbReference type="ARBA" id="ARBA00022630"/>
    </source>
</evidence>
<organism evidence="10 11">
    <name type="scientific">Roseibium hamelinense</name>
    <dbReference type="NCBI Taxonomy" id="150831"/>
    <lineage>
        <taxon>Bacteria</taxon>
        <taxon>Pseudomonadati</taxon>
        <taxon>Pseudomonadota</taxon>
        <taxon>Alphaproteobacteria</taxon>
        <taxon>Hyphomicrobiales</taxon>
        <taxon>Stappiaceae</taxon>
        <taxon>Roseibium</taxon>
    </lineage>
</organism>
<comment type="cofactor">
    <cofactor evidence="1">
        <name>FAD</name>
        <dbReference type="ChEBI" id="CHEBI:57692"/>
    </cofactor>
</comment>
<evidence type="ECO:0000256" key="8">
    <source>
        <dbReference type="SAM" id="MobiDB-lite"/>
    </source>
</evidence>
<dbReference type="InterPro" id="IPR010971">
    <property type="entry name" value="UbiH/COQ6"/>
</dbReference>
<dbReference type="InterPro" id="IPR002938">
    <property type="entry name" value="FAD-bd"/>
</dbReference>
<feature type="region of interest" description="Disordered" evidence="8">
    <location>
        <begin position="390"/>
        <end position="415"/>
    </location>
</feature>
<dbReference type="GO" id="GO:0006744">
    <property type="term" value="P:ubiquinone biosynthetic process"/>
    <property type="evidence" value="ECO:0007669"/>
    <property type="project" value="UniProtKB-UniPathway"/>
</dbReference>
<name>A0A562THA6_9HYPH</name>
<dbReference type="NCBIfam" id="TIGR01988">
    <property type="entry name" value="Ubi-OHases"/>
    <property type="match status" value="1"/>
</dbReference>
<proteinExistence type="inferred from homology"/>
<dbReference type="PRINTS" id="PR00420">
    <property type="entry name" value="RNGMNOXGNASE"/>
</dbReference>
<dbReference type="GO" id="GO:0071949">
    <property type="term" value="F:FAD binding"/>
    <property type="evidence" value="ECO:0007669"/>
    <property type="project" value="InterPro"/>
</dbReference>
<evidence type="ECO:0000259" key="9">
    <source>
        <dbReference type="Pfam" id="PF01494"/>
    </source>
</evidence>
<keyword evidence="6" id="KW-0560">Oxidoreductase</keyword>
<evidence type="ECO:0000256" key="1">
    <source>
        <dbReference type="ARBA" id="ARBA00001974"/>
    </source>
</evidence>
<dbReference type="InterPro" id="IPR036188">
    <property type="entry name" value="FAD/NAD-bd_sf"/>
</dbReference>
<dbReference type="PANTHER" id="PTHR43876:SF7">
    <property type="entry name" value="UBIQUINONE BIOSYNTHESIS MONOOXYGENASE COQ6, MITOCHONDRIAL"/>
    <property type="match status" value="1"/>
</dbReference>
<evidence type="ECO:0000256" key="3">
    <source>
        <dbReference type="ARBA" id="ARBA00005349"/>
    </source>
</evidence>
<evidence type="ECO:0000256" key="7">
    <source>
        <dbReference type="ARBA" id="ARBA00023033"/>
    </source>
</evidence>
<keyword evidence="4" id="KW-0285">Flavoprotein</keyword>
<dbReference type="AlphaFoldDB" id="A0A562THA6"/>
<gene>
    <name evidence="10" type="ORF">JM93_00564</name>
</gene>
<dbReference type="PANTHER" id="PTHR43876">
    <property type="entry name" value="UBIQUINONE BIOSYNTHESIS MONOOXYGENASE COQ6, MITOCHONDRIAL"/>
    <property type="match status" value="1"/>
</dbReference>
<comment type="pathway">
    <text evidence="2">Cofactor biosynthesis; ubiquinone biosynthesis.</text>
</comment>
<feature type="compositionally biased region" description="Low complexity" evidence="8">
    <location>
        <begin position="404"/>
        <end position="415"/>
    </location>
</feature>
<dbReference type="Proteomes" id="UP000320593">
    <property type="component" value="Unassembled WGS sequence"/>
</dbReference>
<sequence length="415" mass="44348">MARTAAPLEPVDICVVGAGPSGLSAAVMFAREGFSTALVAPVGGPSDGRTTALLQASIDLLDRLDVWNELAVKTAPLARMRMIDDTGRLMRAPEVTFESGELDLEAFGYNIKNQDLTAALSASADTLPNLSVIEEKASNAHLGPDKAVIETETGRQIEADLIVAADGRKSMLREAAGIGVRKWSYPQVAVVLNLEHDRPHADVSTEFHTPTGPFTLVPLPGRCSSLVCVETAEGAESLLAMNDDDLALELERRAHSILGQFKIATKPQTFPLSGMNAKNLAANRVALVGETAHVFPPIGAQGLNLSLRDVAVLGDIVAKARASAADIGGAQTLSSYESKRRTDIVTRTGAVDLLNRSLLSDFLPLQIARSTGLYLADKIGPLRRLLMREGMAPGTRQRNRRSLPKSPRLLRPSEN</sequence>
<accession>A0A562THA6</accession>
<dbReference type="RefSeq" id="WP_145340522.1">
    <property type="nucleotide sequence ID" value="NZ_SMLY01000087.1"/>
</dbReference>
<feature type="domain" description="FAD-binding" evidence="9">
    <location>
        <begin position="11"/>
        <end position="341"/>
    </location>
</feature>
<dbReference type="InterPro" id="IPR051205">
    <property type="entry name" value="UbiH/COQ6_monooxygenase"/>
</dbReference>
<comment type="similarity">
    <text evidence="3">Belongs to the UbiH/COQ6 family.</text>
</comment>
<keyword evidence="7" id="KW-0503">Monooxygenase</keyword>
<keyword evidence="11" id="KW-1185">Reference proteome</keyword>